<dbReference type="Gramene" id="PNW85893">
    <property type="protein sequence ID" value="PNW85893"/>
    <property type="gene ID" value="CHLRE_03g201000v5"/>
</dbReference>
<keyword evidence="3" id="KW-1185">Reference proteome</keyword>
<feature type="compositionally biased region" description="Gly residues" evidence="1">
    <location>
        <begin position="226"/>
        <end position="253"/>
    </location>
</feature>
<dbReference type="PaxDb" id="3055-EDP03391"/>
<sequence length="1311" mass="129408">MASTAEARHFGAGNKGGKKRAVSSKYDVHKVKVWLGDNNDHYYILSRFLISRSLTITKIPSTKAVKIALELKKYLVDRDKTSVSQAELEEILFGLMRAKGFGQAYIDCYRTVSAFYTMRQPLVIILCGAPCTGKSTMAQQLAARLNMPNVMQTDVICELLRRATSGALPPQPPWLRTLSPEQLQQLLLGSGEVDMAHASDGGSVLASAPGSGVVLTPSGSQARAVAGGGSAGAEAGAGAGAGAATGAGAGAGAGVGAPELEWRRATRGSLSGPLGSEGTEATSCGPYGGDGCTAANGAVDAWLLSQFREECRVVRRALEGDFNKALSDGKPLIVEGVHLDPEQLLGELQERGIVLLPFEPQPTTPSGLATPGGAAAGAHSPPPFTTGRTGAPLSRAWPRESRDAQPSGQQELVPEQEQEQEQEPGPTSQGGVPASTPLQQTASGGVITASSPGAVRGAGVWASPQAALHLSRVSRCGSNVSVGSAASGASAGGLHTNPTSRVGGAGIRAYQKHVSWGRLHAHGVGEVQDEGQELEQKQEAAPSAAAGLRPASGSSGDLVGGSSSIAEQGPFFDALPRGVDGASLVAFPGSQQLGVEAVAEPSPAGTSSLLAEGDCVDGSSGKLFAPHGQQASPERHGMHGGVAAGLVAMGRAAASSHGGSSTRTSLAGGHGGDGDEARDDESDVNNYGDADTEGGSGSVSPVRGVPGLGLPHALASMAEGNVGVGAGSAVAARMRRVVSHPVMPQLLGSGERASSGREGEGGAEGDDREGVVDAVDASEPSAGGRRPGGKSTIASVAFDGVKGSTGAAAATATDGMPGGGGAGPSGRPFLDRARSHHGFGGAGGNGAGGSGNASARLTGGSAGGVGGGTQACGGIFRCGSLAGRLSALDLSVVKNSLAGILRVGSAVYGRRHTPSPGMPRRRTALAGDSAVGDRLGSSGDGASTPGGDDGGGHSASPTHMRATSPRLTSFSPERGVGPGSARAATGGGGGGGNGGVRVGVGGVRRSSPGMISVGDMTAAEGLADAVTPAAAGLTPGMPPAARSDGVDSLVQLPSPGESGYRLEGQAEDARVPSVAAAVGTSSSMERGAVAAPGTTPGDEVVEKYAAGEEAEEASRRTTVDAAEGGSEAPHPATPLPAPRSAAEATSGAPVALPPLFVPVVLCMSEADHRLALEDNLAVHVKDAAGGLAAAAARAAAAVAAVGTGAAAGGGDAAPKPAGTAGGGSGAGLLGGDAEAPNAEEVLRRAQAIQSYLCGYEAQGLPVINVRYGNFGEALDILHEYVLMCIQAAMEQLNGGEGDPDAAGVAAGAAII</sequence>
<feature type="region of interest" description="Disordered" evidence="1">
    <location>
        <begin position="745"/>
        <end position="772"/>
    </location>
</feature>
<gene>
    <name evidence="2" type="ORF">CHLRE_03g201000v5</name>
</gene>
<dbReference type="STRING" id="3055.A0A2K3DZD6"/>
<dbReference type="PANTHER" id="PTHR33477:SF2">
    <property type="entry name" value="2-PHOSPHOGLYCERATE KINASE"/>
    <property type="match status" value="1"/>
</dbReference>
<dbReference type="EMBL" id="CM008964">
    <property type="protein sequence ID" value="PNW85893.1"/>
    <property type="molecule type" value="Genomic_DNA"/>
</dbReference>
<accession>A0A2K3DZD6</accession>
<dbReference type="InParanoid" id="A0A2K3DZD6"/>
<reference evidence="2 3" key="1">
    <citation type="journal article" date="2007" name="Science">
        <title>The Chlamydomonas genome reveals the evolution of key animal and plant functions.</title>
        <authorList>
            <person name="Merchant S.S."/>
            <person name="Prochnik S.E."/>
            <person name="Vallon O."/>
            <person name="Harris E.H."/>
            <person name="Karpowicz S.J."/>
            <person name="Witman G.B."/>
            <person name="Terry A."/>
            <person name="Salamov A."/>
            <person name="Fritz-Laylin L.K."/>
            <person name="Marechal-Drouard L."/>
            <person name="Marshall W.F."/>
            <person name="Qu L.H."/>
            <person name="Nelson D.R."/>
            <person name="Sanderfoot A.A."/>
            <person name="Spalding M.H."/>
            <person name="Kapitonov V.V."/>
            <person name="Ren Q."/>
            <person name="Ferris P."/>
            <person name="Lindquist E."/>
            <person name="Shapiro H."/>
            <person name="Lucas S.M."/>
            <person name="Grimwood J."/>
            <person name="Schmutz J."/>
            <person name="Cardol P."/>
            <person name="Cerutti H."/>
            <person name="Chanfreau G."/>
            <person name="Chen C.L."/>
            <person name="Cognat V."/>
            <person name="Croft M.T."/>
            <person name="Dent R."/>
            <person name="Dutcher S."/>
            <person name="Fernandez E."/>
            <person name="Fukuzawa H."/>
            <person name="Gonzalez-Ballester D."/>
            <person name="Gonzalez-Halphen D."/>
            <person name="Hallmann A."/>
            <person name="Hanikenne M."/>
            <person name="Hippler M."/>
            <person name="Inwood W."/>
            <person name="Jabbari K."/>
            <person name="Kalanon M."/>
            <person name="Kuras R."/>
            <person name="Lefebvre P.A."/>
            <person name="Lemaire S.D."/>
            <person name="Lobanov A.V."/>
            <person name="Lohr M."/>
            <person name="Manuell A."/>
            <person name="Meier I."/>
            <person name="Mets L."/>
            <person name="Mittag M."/>
            <person name="Mittelmeier T."/>
            <person name="Moroney J.V."/>
            <person name="Moseley J."/>
            <person name="Napoli C."/>
            <person name="Nedelcu A.M."/>
            <person name="Niyogi K."/>
            <person name="Novoselov S.V."/>
            <person name="Paulsen I.T."/>
            <person name="Pazour G."/>
            <person name="Purton S."/>
            <person name="Ral J.P."/>
            <person name="Riano-Pachon D.M."/>
            <person name="Riekhof W."/>
            <person name="Rymarquis L."/>
            <person name="Schroda M."/>
            <person name="Stern D."/>
            <person name="Umen J."/>
            <person name="Willows R."/>
            <person name="Wilson N."/>
            <person name="Zimmer S.L."/>
            <person name="Allmer J."/>
            <person name="Balk J."/>
            <person name="Bisova K."/>
            <person name="Chen C.J."/>
            <person name="Elias M."/>
            <person name="Gendler K."/>
            <person name="Hauser C."/>
            <person name="Lamb M.R."/>
            <person name="Ledford H."/>
            <person name="Long J.C."/>
            <person name="Minagawa J."/>
            <person name="Page M.D."/>
            <person name="Pan J."/>
            <person name="Pootakham W."/>
            <person name="Roje S."/>
            <person name="Rose A."/>
            <person name="Stahlberg E."/>
            <person name="Terauchi A.M."/>
            <person name="Yang P."/>
            <person name="Ball S."/>
            <person name="Bowler C."/>
            <person name="Dieckmann C.L."/>
            <person name="Gladyshev V.N."/>
            <person name="Green P."/>
            <person name="Jorgensen R."/>
            <person name="Mayfield S."/>
            <person name="Mueller-Roeber B."/>
            <person name="Rajamani S."/>
            <person name="Sayre R.T."/>
            <person name="Brokstein P."/>
            <person name="Dubchak I."/>
            <person name="Goodstein D."/>
            <person name="Hornick L."/>
            <person name="Huang Y.W."/>
            <person name="Jhaveri J."/>
            <person name="Luo Y."/>
            <person name="Martinez D."/>
            <person name="Ngau W.C."/>
            <person name="Otillar B."/>
            <person name="Poliakov A."/>
            <person name="Porter A."/>
            <person name="Szajkowski L."/>
            <person name="Werner G."/>
            <person name="Zhou K."/>
            <person name="Grigoriev I.V."/>
            <person name="Rokhsar D.S."/>
            <person name="Grossman A.R."/>
        </authorList>
    </citation>
    <scope>NUCLEOTIDE SEQUENCE [LARGE SCALE GENOMIC DNA]</scope>
    <source>
        <strain evidence="3">CC-503</strain>
    </source>
</reference>
<name>A0A2K3DZD6_CHLRE</name>
<dbReference type="KEGG" id="cre:CHLRE_03g201000v5"/>
<feature type="compositionally biased region" description="Low complexity" evidence="1">
    <location>
        <begin position="540"/>
        <end position="562"/>
    </location>
</feature>
<feature type="compositionally biased region" description="Basic and acidic residues" evidence="1">
    <location>
        <begin position="1100"/>
        <end position="1118"/>
    </location>
</feature>
<feature type="region of interest" description="Disordered" evidence="1">
    <location>
        <begin position="653"/>
        <end position="704"/>
    </location>
</feature>
<feature type="compositionally biased region" description="Low complexity" evidence="1">
    <location>
        <begin position="653"/>
        <end position="665"/>
    </location>
</feature>
<organism evidence="2 3">
    <name type="scientific">Chlamydomonas reinhardtii</name>
    <name type="common">Chlamydomonas smithii</name>
    <dbReference type="NCBI Taxonomy" id="3055"/>
    <lineage>
        <taxon>Eukaryota</taxon>
        <taxon>Viridiplantae</taxon>
        <taxon>Chlorophyta</taxon>
        <taxon>core chlorophytes</taxon>
        <taxon>Chlorophyceae</taxon>
        <taxon>CS clade</taxon>
        <taxon>Chlamydomonadales</taxon>
        <taxon>Chlamydomonadaceae</taxon>
        <taxon>Chlamydomonas</taxon>
    </lineage>
</organism>
<feature type="compositionally biased region" description="Polar residues" evidence="1">
    <location>
        <begin position="425"/>
        <end position="450"/>
    </location>
</feature>
<feature type="region of interest" description="Disordered" evidence="1">
    <location>
        <begin position="220"/>
        <end position="253"/>
    </location>
</feature>
<dbReference type="PANTHER" id="PTHR33477">
    <property type="entry name" value="P-LOOP NTPASE DOMAIN-CONTAINING PROTEIN LPA1 HOMOLOG 1"/>
    <property type="match status" value="1"/>
</dbReference>
<dbReference type="Proteomes" id="UP000006906">
    <property type="component" value="Chromosome 3"/>
</dbReference>
<feature type="compositionally biased region" description="Low complexity" evidence="1">
    <location>
        <begin position="936"/>
        <end position="946"/>
    </location>
</feature>
<dbReference type="InterPro" id="IPR027417">
    <property type="entry name" value="P-loop_NTPase"/>
</dbReference>
<feature type="region of interest" description="Disordered" evidence="1">
    <location>
        <begin position="527"/>
        <end position="562"/>
    </location>
</feature>
<feature type="compositionally biased region" description="Low complexity" evidence="1">
    <location>
        <begin position="364"/>
        <end position="379"/>
    </location>
</feature>
<dbReference type="RefSeq" id="XP_042926569.1">
    <property type="nucleotide sequence ID" value="XM_043061353.1"/>
</dbReference>
<dbReference type="GeneID" id="5718925"/>
<feature type="region of interest" description="Disordered" evidence="1">
    <location>
        <begin position="479"/>
        <end position="501"/>
    </location>
</feature>
<feature type="compositionally biased region" description="Acidic residues" evidence="1">
    <location>
        <begin position="674"/>
        <end position="683"/>
    </location>
</feature>
<dbReference type="OMA" id="QTDVICE"/>
<feature type="region of interest" description="Disordered" evidence="1">
    <location>
        <begin position="358"/>
        <end position="450"/>
    </location>
</feature>
<dbReference type="OrthoDB" id="271259at2759"/>
<dbReference type="ExpressionAtlas" id="A0A2K3DZD6">
    <property type="expression patterns" value="baseline and differential"/>
</dbReference>
<feature type="region of interest" description="Disordered" evidence="1">
    <location>
        <begin position="1078"/>
        <end position="1145"/>
    </location>
</feature>
<protein>
    <submittedName>
        <fullName evidence="2">Uncharacterized protein</fullName>
    </submittedName>
</protein>
<feature type="region of interest" description="Disordered" evidence="1">
    <location>
        <begin position="929"/>
        <end position="995"/>
    </location>
</feature>
<feature type="compositionally biased region" description="Low complexity" evidence="1">
    <location>
        <begin position="479"/>
        <end position="493"/>
    </location>
</feature>
<evidence type="ECO:0000256" key="1">
    <source>
        <dbReference type="SAM" id="MobiDB-lite"/>
    </source>
</evidence>
<dbReference type="Gene3D" id="3.40.50.300">
    <property type="entry name" value="P-loop containing nucleotide triphosphate hydrolases"/>
    <property type="match status" value="1"/>
</dbReference>
<feature type="compositionally biased region" description="Gly residues" evidence="1">
    <location>
        <begin position="985"/>
        <end position="995"/>
    </location>
</feature>
<proteinExistence type="predicted"/>
<evidence type="ECO:0000313" key="2">
    <source>
        <dbReference type="EMBL" id="PNW85893.1"/>
    </source>
</evidence>
<dbReference type="SUPFAM" id="SSF52540">
    <property type="entry name" value="P-loop containing nucleoside triphosphate hydrolases"/>
    <property type="match status" value="1"/>
</dbReference>
<evidence type="ECO:0000313" key="3">
    <source>
        <dbReference type="Proteomes" id="UP000006906"/>
    </source>
</evidence>